<feature type="region of interest" description="Disordered" evidence="1">
    <location>
        <begin position="123"/>
        <end position="262"/>
    </location>
</feature>
<gene>
    <name evidence="2" type="ORF">GP486_004081</name>
</gene>
<accession>A0A9P8LBH6</accession>
<dbReference type="AlphaFoldDB" id="A0A9P8LBH6"/>
<proteinExistence type="predicted"/>
<reference evidence="2" key="1">
    <citation type="submission" date="2021-03" db="EMBL/GenBank/DDBJ databases">
        <title>Comparative genomics and phylogenomic investigation of the class Geoglossomycetes provide insights into ecological specialization and systematics.</title>
        <authorList>
            <person name="Melie T."/>
            <person name="Pirro S."/>
            <person name="Miller A.N."/>
            <person name="Quandt A."/>
        </authorList>
    </citation>
    <scope>NUCLEOTIDE SEQUENCE</scope>
    <source>
        <strain evidence="2">CAQ_001_2017</strain>
    </source>
</reference>
<feature type="compositionally biased region" description="Polar residues" evidence="1">
    <location>
        <begin position="133"/>
        <end position="147"/>
    </location>
</feature>
<feature type="compositionally biased region" description="Basic and acidic residues" evidence="1">
    <location>
        <begin position="156"/>
        <end position="169"/>
    </location>
</feature>
<evidence type="ECO:0000313" key="2">
    <source>
        <dbReference type="EMBL" id="KAH0559403.1"/>
    </source>
</evidence>
<name>A0A9P8LBH6_9PEZI</name>
<dbReference type="Proteomes" id="UP000750711">
    <property type="component" value="Unassembled WGS sequence"/>
</dbReference>
<feature type="compositionally biased region" description="Polar residues" evidence="1">
    <location>
        <begin position="244"/>
        <end position="254"/>
    </location>
</feature>
<keyword evidence="3" id="KW-1185">Reference proteome</keyword>
<evidence type="ECO:0000256" key="1">
    <source>
        <dbReference type="SAM" id="MobiDB-lite"/>
    </source>
</evidence>
<dbReference type="EMBL" id="JAGHQM010000606">
    <property type="protein sequence ID" value="KAH0559403.1"/>
    <property type="molecule type" value="Genomic_DNA"/>
</dbReference>
<sequence>MTPLESVESFEQVNVGEHRSPYGIHPLENDAYPMGQDNTTTIFLLQQNHGRAREQGPAQYVYHSELLGPQNPMGQRTENLAYGESEAVLLGETQGSTLPSWSGNQEQYKHLHDCPALAVPEAIIKEDRRPNPNVGQINTGKTHTSGQTRRKTPLSKRKEQANPNEDQRPPKRSTASTGQIEALIASANCGGGASGPISDGDSKHNIRKRQREGEDNETQRPPQKQRQIRAPKCAVKNPLDKEALSSQTHTIQQQRRPDQTPKAMALTTQQGSAVQAREELALLHSQLMSNAISINELIQRSTRDQNLLNLLVAFRDDLGHLHQILKQLCSNEAGSEAG</sequence>
<comment type="caution">
    <text evidence="2">The sequence shown here is derived from an EMBL/GenBank/DDBJ whole genome shotgun (WGS) entry which is preliminary data.</text>
</comment>
<organism evidence="2 3">
    <name type="scientific">Trichoglossum hirsutum</name>
    <dbReference type="NCBI Taxonomy" id="265104"/>
    <lineage>
        <taxon>Eukaryota</taxon>
        <taxon>Fungi</taxon>
        <taxon>Dikarya</taxon>
        <taxon>Ascomycota</taxon>
        <taxon>Pezizomycotina</taxon>
        <taxon>Geoglossomycetes</taxon>
        <taxon>Geoglossales</taxon>
        <taxon>Geoglossaceae</taxon>
        <taxon>Trichoglossum</taxon>
    </lineage>
</organism>
<evidence type="ECO:0000313" key="3">
    <source>
        <dbReference type="Proteomes" id="UP000750711"/>
    </source>
</evidence>
<protein>
    <submittedName>
        <fullName evidence="2">Uncharacterized protein</fullName>
    </submittedName>
</protein>